<proteinExistence type="predicted"/>
<gene>
    <name evidence="2" type="ORF">O181_120930</name>
</gene>
<dbReference type="AlphaFoldDB" id="A0A9Q3KL67"/>
<protein>
    <submittedName>
        <fullName evidence="2">Uncharacterized protein</fullName>
    </submittedName>
</protein>
<evidence type="ECO:0000256" key="1">
    <source>
        <dbReference type="SAM" id="MobiDB-lite"/>
    </source>
</evidence>
<dbReference type="EMBL" id="AVOT02109464">
    <property type="protein sequence ID" value="MBW0581215.1"/>
    <property type="molecule type" value="Genomic_DNA"/>
</dbReference>
<dbReference type="Proteomes" id="UP000765509">
    <property type="component" value="Unassembled WGS sequence"/>
</dbReference>
<name>A0A9Q3KL67_9BASI</name>
<sequence length="108" mass="11934">MFTTGGNSYSESLPNTNIRLLLEKLDQEKLPNFLRTTMRPATLGIAGRLAVPKPDMFQHDQSFAPKQSQHENPSQPSSHNQITNSDSINPPSNPSSSDSFSNSYSNLQ</sequence>
<feature type="compositionally biased region" description="Low complexity" evidence="1">
    <location>
        <begin position="84"/>
        <end position="108"/>
    </location>
</feature>
<evidence type="ECO:0000313" key="3">
    <source>
        <dbReference type="Proteomes" id="UP000765509"/>
    </source>
</evidence>
<accession>A0A9Q3KL67</accession>
<organism evidence="2 3">
    <name type="scientific">Austropuccinia psidii MF-1</name>
    <dbReference type="NCBI Taxonomy" id="1389203"/>
    <lineage>
        <taxon>Eukaryota</taxon>
        <taxon>Fungi</taxon>
        <taxon>Dikarya</taxon>
        <taxon>Basidiomycota</taxon>
        <taxon>Pucciniomycotina</taxon>
        <taxon>Pucciniomycetes</taxon>
        <taxon>Pucciniales</taxon>
        <taxon>Sphaerophragmiaceae</taxon>
        <taxon>Austropuccinia</taxon>
    </lineage>
</organism>
<feature type="region of interest" description="Disordered" evidence="1">
    <location>
        <begin position="52"/>
        <end position="108"/>
    </location>
</feature>
<keyword evidence="3" id="KW-1185">Reference proteome</keyword>
<comment type="caution">
    <text evidence="2">The sequence shown here is derived from an EMBL/GenBank/DDBJ whole genome shotgun (WGS) entry which is preliminary data.</text>
</comment>
<reference evidence="2" key="1">
    <citation type="submission" date="2021-03" db="EMBL/GenBank/DDBJ databases">
        <title>Draft genome sequence of rust myrtle Austropuccinia psidii MF-1, a brazilian biotype.</title>
        <authorList>
            <person name="Quecine M.C."/>
            <person name="Pachon D.M.R."/>
            <person name="Bonatelli M.L."/>
            <person name="Correr F.H."/>
            <person name="Franceschini L.M."/>
            <person name="Leite T.F."/>
            <person name="Margarido G.R.A."/>
            <person name="Almeida C.A."/>
            <person name="Ferrarezi J.A."/>
            <person name="Labate C.A."/>
        </authorList>
    </citation>
    <scope>NUCLEOTIDE SEQUENCE</scope>
    <source>
        <strain evidence="2">MF-1</strain>
    </source>
</reference>
<evidence type="ECO:0000313" key="2">
    <source>
        <dbReference type="EMBL" id="MBW0581215.1"/>
    </source>
</evidence>
<feature type="compositionally biased region" description="Polar residues" evidence="1">
    <location>
        <begin position="59"/>
        <end position="83"/>
    </location>
</feature>